<evidence type="ECO:0000256" key="1">
    <source>
        <dbReference type="ARBA" id="ARBA00006484"/>
    </source>
</evidence>
<keyword evidence="2" id="KW-0560">Oxidoreductase</keyword>
<dbReference type="SMART" id="SM00822">
    <property type="entry name" value="PKS_KR"/>
    <property type="match status" value="1"/>
</dbReference>
<proteinExistence type="inferred from homology"/>
<dbReference type="Proteomes" id="UP001553843">
    <property type="component" value="Unassembled WGS sequence"/>
</dbReference>
<evidence type="ECO:0000259" key="4">
    <source>
        <dbReference type="SMART" id="SM00822"/>
    </source>
</evidence>
<dbReference type="EMBL" id="JBEYRS010000002">
    <property type="protein sequence ID" value="MEW2361637.1"/>
    <property type="molecule type" value="Genomic_DNA"/>
</dbReference>
<dbReference type="InterPro" id="IPR057326">
    <property type="entry name" value="KR_dom"/>
</dbReference>
<keyword evidence="6" id="KW-1185">Reference proteome</keyword>
<dbReference type="Gene3D" id="3.40.50.720">
    <property type="entry name" value="NAD(P)-binding Rossmann-like Domain"/>
    <property type="match status" value="1"/>
</dbReference>
<dbReference type="InterPro" id="IPR020904">
    <property type="entry name" value="Sc_DH/Rdtase_CS"/>
</dbReference>
<dbReference type="PRINTS" id="PR00081">
    <property type="entry name" value="GDHRDH"/>
</dbReference>
<dbReference type="CDD" id="cd05233">
    <property type="entry name" value="SDR_c"/>
    <property type="match status" value="1"/>
</dbReference>
<comment type="caution">
    <text evidence="5">The sequence shown here is derived from an EMBL/GenBank/DDBJ whole genome shotgun (WGS) entry which is preliminary data.</text>
</comment>
<dbReference type="SUPFAM" id="SSF51735">
    <property type="entry name" value="NAD(P)-binding Rossmann-fold domains"/>
    <property type="match status" value="1"/>
</dbReference>
<sequence length="260" mass="26092">MTSTSVTRSRFTGRTALVTGAGSGLGRAMARAFAAEGANVVVAGRTEASLEETVALVEAAGGTALAVTADVSRSADMTALVAAAVDRFGSLDVAVNNAGVARAGQPVTELSEEDWRAMLDINVTGVLLALQAEVRQMRAQATGGTIVNIGSNLGAHHSVPGTAAYGATKAAVSALSRAAAAEHIRDGVRINTVSPGAADTTMSLRPGESEADRAARMKEESPLGRVSTTEEVAAAVLYLASDESASVVGTDLLIDGGAAA</sequence>
<evidence type="ECO:0000313" key="5">
    <source>
        <dbReference type="EMBL" id="MEW2361637.1"/>
    </source>
</evidence>
<comment type="similarity">
    <text evidence="1">Belongs to the short-chain dehydrogenases/reductases (SDR) family.</text>
</comment>
<gene>
    <name evidence="5" type="ORF">AB0887_06635</name>
</gene>
<feature type="region of interest" description="Disordered" evidence="3">
    <location>
        <begin position="196"/>
        <end position="226"/>
    </location>
</feature>
<evidence type="ECO:0000256" key="2">
    <source>
        <dbReference type="ARBA" id="ARBA00023002"/>
    </source>
</evidence>
<evidence type="ECO:0000313" key="6">
    <source>
        <dbReference type="Proteomes" id="UP001553843"/>
    </source>
</evidence>
<protein>
    <submittedName>
        <fullName evidence="5">SDR family oxidoreductase</fullName>
    </submittedName>
</protein>
<dbReference type="RefSeq" id="WP_359775445.1">
    <property type="nucleotide sequence ID" value="NZ_JBEYRR010000002.1"/>
</dbReference>
<dbReference type="InterPro" id="IPR002347">
    <property type="entry name" value="SDR_fam"/>
</dbReference>
<feature type="domain" description="Ketoreductase" evidence="4">
    <location>
        <begin position="14"/>
        <end position="220"/>
    </location>
</feature>
<feature type="compositionally biased region" description="Basic and acidic residues" evidence="3">
    <location>
        <begin position="207"/>
        <end position="222"/>
    </location>
</feature>
<dbReference type="Pfam" id="PF13561">
    <property type="entry name" value="adh_short_C2"/>
    <property type="match status" value="1"/>
</dbReference>
<name>A0ABV3LTE0_9ACTN</name>
<organism evidence="5 6">
    <name type="scientific">Streptomyces huasconensis</name>
    <dbReference type="NCBI Taxonomy" id="1854574"/>
    <lineage>
        <taxon>Bacteria</taxon>
        <taxon>Bacillati</taxon>
        <taxon>Actinomycetota</taxon>
        <taxon>Actinomycetes</taxon>
        <taxon>Kitasatosporales</taxon>
        <taxon>Streptomycetaceae</taxon>
        <taxon>Streptomyces</taxon>
    </lineage>
</organism>
<dbReference type="PANTHER" id="PTHR24321">
    <property type="entry name" value="DEHYDROGENASES, SHORT CHAIN"/>
    <property type="match status" value="1"/>
</dbReference>
<accession>A0ABV3LTE0</accession>
<dbReference type="NCBIfam" id="NF005559">
    <property type="entry name" value="PRK07231.1"/>
    <property type="match status" value="1"/>
</dbReference>
<reference evidence="5 6" key="1">
    <citation type="submission" date="2024-06" db="EMBL/GenBank/DDBJ databases">
        <title>The Natural Products Discovery Center: Release of the First 8490 Sequenced Strains for Exploring Actinobacteria Biosynthetic Diversity.</title>
        <authorList>
            <person name="Kalkreuter E."/>
            <person name="Kautsar S.A."/>
            <person name="Yang D."/>
            <person name="Bader C.D."/>
            <person name="Teijaro C.N."/>
            <person name="Fluegel L."/>
            <person name="Davis C.M."/>
            <person name="Simpson J.R."/>
            <person name="Lauterbach L."/>
            <person name="Steele A.D."/>
            <person name="Gui C."/>
            <person name="Meng S."/>
            <person name="Li G."/>
            <person name="Viehrig K."/>
            <person name="Ye F."/>
            <person name="Su P."/>
            <person name="Kiefer A.F."/>
            <person name="Nichols A."/>
            <person name="Cepeda A.J."/>
            <person name="Yan W."/>
            <person name="Fan B."/>
            <person name="Jiang Y."/>
            <person name="Adhikari A."/>
            <person name="Zheng C.-J."/>
            <person name="Schuster L."/>
            <person name="Cowan T.M."/>
            <person name="Smanski M.J."/>
            <person name="Chevrette M.G."/>
            <person name="De Carvalho L.P.S."/>
            <person name="Shen B."/>
        </authorList>
    </citation>
    <scope>NUCLEOTIDE SEQUENCE [LARGE SCALE GENOMIC DNA]</scope>
    <source>
        <strain evidence="5 6">NPDC047833</strain>
    </source>
</reference>
<dbReference type="InterPro" id="IPR036291">
    <property type="entry name" value="NAD(P)-bd_dom_sf"/>
</dbReference>
<evidence type="ECO:0000256" key="3">
    <source>
        <dbReference type="SAM" id="MobiDB-lite"/>
    </source>
</evidence>
<dbReference type="PANTHER" id="PTHR24321:SF15">
    <property type="entry name" value="OXIDOREDUCTASE UCPA"/>
    <property type="match status" value="1"/>
</dbReference>
<dbReference type="PRINTS" id="PR00080">
    <property type="entry name" value="SDRFAMILY"/>
</dbReference>
<dbReference type="PROSITE" id="PS00061">
    <property type="entry name" value="ADH_SHORT"/>
    <property type="match status" value="1"/>
</dbReference>